<feature type="compositionally biased region" description="Polar residues" evidence="10">
    <location>
        <begin position="39"/>
        <end position="49"/>
    </location>
</feature>
<dbReference type="InterPro" id="IPR013083">
    <property type="entry name" value="Znf_RING/FYVE/PHD"/>
</dbReference>
<evidence type="ECO:0000256" key="6">
    <source>
        <dbReference type="ARBA" id="ARBA00023015"/>
    </source>
</evidence>
<dbReference type="InterPro" id="IPR019787">
    <property type="entry name" value="Znf_PHD-finger"/>
</dbReference>
<evidence type="ECO:0000256" key="9">
    <source>
        <dbReference type="PROSITE-ProRule" id="PRU00146"/>
    </source>
</evidence>
<evidence type="ECO:0000256" key="8">
    <source>
        <dbReference type="ARBA" id="ARBA00023242"/>
    </source>
</evidence>
<dbReference type="AlphaFoldDB" id="A0A7R9BH60"/>
<dbReference type="PANTHER" id="PTHR45888:SF5">
    <property type="entry name" value="D4, ISOFORM A"/>
    <property type="match status" value="1"/>
</dbReference>
<dbReference type="SUPFAM" id="SSF57903">
    <property type="entry name" value="FYVE/PHD zinc finger"/>
    <property type="match status" value="2"/>
</dbReference>
<evidence type="ECO:0000256" key="5">
    <source>
        <dbReference type="ARBA" id="ARBA00022833"/>
    </source>
</evidence>
<evidence type="ECO:0000259" key="11">
    <source>
        <dbReference type="PROSITE" id="PS50016"/>
    </source>
</evidence>
<keyword evidence="3" id="KW-0677">Repeat</keyword>
<feature type="domain" description="PHD-type" evidence="11">
    <location>
        <begin position="170"/>
        <end position="230"/>
    </location>
</feature>
<dbReference type="SMART" id="SM00249">
    <property type="entry name" value="PHD"/>
    <property type="match status" value="2"/>
</dbReference>
<organism evidence="12">
    <name type="scientific">Notodromas monacha</name>
    <dbReference type="NCBI Taxonomy" id="399045"/>
    <lineage>
        <taxon>Eukaryota</taxon>
        <taxon>Metazoa</taxon>
        <taxon>Ecdysozoa</taxon>
        <taxon>Arthropoda</taxon>
        <taxon>Crustacea</taxon>
        <taxon>Oligostraca</taxon>
        <taxon>Ostracoda</taxon>
        <taxon>Podocopa</taxon>
        <taxon>Podocopida</taxon>
        <taxon>Cypridocopina</taxon>
        <taxon>Cypridoidea</taxon>
        <taxon>Cyprididae</taxon>
        <taxon>Notodromas</taxon>
    </lineage>
</organism>
<feature type="compositionally biased region" description="Basic and acidic residues" evidence="10">
    <location>
        <begin position="51"/>
        <end position="60"/>
    </location>
</feature>
<feature type="region of interest" description="Disordered" evidence="10">
    <location>
        <begin position="30"/>
        <end position="166"/>
    </location>
</feature>
<dbReference type="CDD" id="cd15530">
    <property type="entry name" value="PHD2_d4"/>
    <property type="match status" value="1"/>
</dbReference>
<dbReference type="InterPro" id="IPR011011">
    <property type="entry name" value="Znf_FYVE_PHD"/>
</dbReference>
<protein>
    <recommendedName>
        <fullName evidence="11">PHD-type domain-containing protein</fullName>
    </recommendedName>
</protein>
<dbReference type="OrthoDB" id="1903104at2759"/>
<dbReference type="Gene3D" id="3.30.40.10">
    <property type="entry name" value="Zinc/RING finger domain, C3HC4 (zinc finger)"/>
    <property type="match status" value="1"/>
</dbReference>
<dbReference type="CDD" id="cd15619">
    <property type="entry name" value="PHD1_d4"/>
    <property type="match status" value="1"/>
</dbReference>
<evidence type="ECO:0000256" key="3">
    <source>
        <dbReference type="ARBA" id="ARBA00022737"/>
    </source>
</evidence>
<evidence type="ECO:0000256" key="1">
    <source>
        <dbReference type="ARBA" id="ARBA00004123"/>
    </source>
</evidence>
<proteinExistence type="predicted"/>
<dbReference type="FunFam" id="3.30.40.10:FF:000005">
    <property type="entry name" value="zinc finger protein isoform X1"/>
    <property type="match status" value="1"/>
</dbReference>
<accession>A0A7R9BH60</accession>
<dbReference type="EMBL" id="CAJPEX010000250">
    <property type="protein sequence ID" value="CAG0914590.1"/>
    <property type="molecule type" value="Genomic_DNA"/>
</dbReference>
<dbReference type="Pfam" id="PF00628">
    <property type="entry name" value="PHD"/>
    <property type="match status" value="2"/>
</dbReference>
<evidence type="ECO:0000313" key="12">
    <source>
        <dbReference type="EMBL" id="CAD7274438.1"/>
    </source>
</evidence>
<evidence type="ECO:0000256" key="7">
    <source>
        <dbReference type="ARBA" id="ARBA00023163"/>
    </source>
</evidence>
<dbReference type="GO" id="GO:0007399">
    <property type="term" value="P:nervous system development"/>
    <property type="evidence" value="ECO:0007669"/>
    <property type="project" value="TreeGrafter"/>
</dbReference>
<gene>
    <name evidence="12" type="ORF">NMOB1V02_LOCUS2269</name>
</gene>
<feature type="compositionally biased region" description="Low complexity" evidence="10">
    <location>
        <begin position="148"/>
        <end position="166"/>
    </location>
</feature>
<dbReference type="EMBL" id="OA882287">
    <property type="protein sequence ID" value="CAD7274438.1"/>
    <property type="molecule type" value="Genomic_DNA"/>
</dbReference>
<keyword evidence="2" id="KW-0479">Metal-binding</keyword>
<reference evidence="12" key="1">
    <citation type="submission" date="2020-11" db="EMBL/GenBank/DDBJ databases">
        <authorList>
            <person name="Tran Van P."/>
        </authorList>
    </citation>
    <scope>NUCLEOTIDE SEQUENCE</scope>
</reference>
<feature type="compositionally biased region" description="Low complexity" evidence="10">
    <location>
        <begin position="96"/>
        <end position="113"/>
    </location>
</feature>
<keyword evidence="6" id="KW-0805">Transcription regulation</keyword>
<dbReference type="GO" id="GO:0071565">
    <property type="term" value="C:nBAF complex"/>
    <property type="evidence" value="ECO:0007669"/>
    <property type="project" value="TreeGrafter"/>
</dbReference>
<keyword evidence="5" id="KW-0862">Zinc</keyword>
<feature type="compositionally biased region" description="Pro residues" evidence="10">
    <location>
        <begin position="114"/>
        <end position="123"/>
    </location>
</feature>
<keyword evidence="13" id="KW-1185">Reference proteome</keyword>
<dbReference type="InterPro" id="IPR001965">
    <property type="entry name" value="Znf_PHD"/>
</dbReference>
<keyword evidence="7" id="KW-0804">Transcription</keyword>
<comment type="subcellular location">
    <subcellularLocation>
        <location evidence="1">Nucleus</location>
    </subcellularLocation>
</comment>
<evidence type="ECO:0000256" key="4">
    <source>
        <dbReference type="ARBA" id="ARBA00022771"/>
    </source>
</evidence>
<feature type="domain" description="PHD-type" evidence="11">
    <location>
        <begin position="227"/>
        <end position="277"/>
    </location>
</feature>
<evidence type="ECO:0000256" key="2">
    <source>
        <dbReference type="ARBA" id="ARBA00022723"/>
    </source>
</evidence>
<dbReference type="Proteomes" id="UP000678499">
    <property type="component" value="Unassembled WGS sequence"/>
</dbReference>
<evidence type="ECO:0000256" key="10">
    <source>
        <dbReference type="SAM" id="MobiDB-lite"/>
    </source>
</evidence>
<evidence type="ECO:0000313" key="13">
    <source>
        <dbReference type="Proteomes" id="UP000678499"/>
    </source>
</evidence>
<dbReference type="PROSITE" id="PS50016">
    <property type="entry name" value="ZF_PHD_2"/>
    <property type="match status" value="2"/>
</dbReference>
<feature type="compositionally biased region" description="Polar residues" evidence="10">
    <location>
        <begin position="125"/>
        <end position="144"/>
    </location>
</feature>
<dbReference type="GO" id="GO:0008270">
    <property type="term" value="F:zinc ion binding"/>
    <property type="evidence" value="ECO:0007669"/>
    <property type="project" value="UniProtKB-KW"/>
</dbReference>
<keyword evidence="4 9" id="KW-0863">Zinc-finger</keyword>
<name>A0A7R9BH60_9CRUS</name>
<dbReference type="PANTHER" id="PTHR45888">
    <property type="entry name" value="HL01030P-RELATED"/>
    <property type="match status" value="1"/>
</dbReference>
<keyword evidence="8" id="KW-0539">Nucleus</keyword>
<sequence>MKSEKELVLSPVCGIRYKTRPGLAYHYTHIHKDHPQYHPQPSSARTGSCDSPDREKDRNSDSNPLSNPPAPSSEFQESIFAQLQALGPSGGRPKKSATASLAAPVASSAAVAPAQPPPPPFVPPETSNDESTGGSNFENSSPMNTGDAVGSPAVATPTPAAEAPGRAAPSNYCDFCLGDVGLNKKTHKSEELVSCSDCGRSGHPTCLQFTANMIISVKKYRWQCIECKCCTTCGTSDNDDQLLFCDDCDRGYHMYCLRPPLEAPPDGSWSCELCVKEFHS</sequence>